<evidence type="ECO:0000259" key="1">
    <source>
        <dbReference type="PROSITE" id="PS50878"/>
    </source>
</evidence>
<proteinExistence type="predicted"/>
<dbReference type="SUPFAM" id="SSF56672">
    <property type="entry name" value="DNA/RNA polymerases"/>
    <property type="match status" value="1"/>
</dbReference>
<dbReference type="PANTHER" id="PTHR19446">
    <property type="entry name" value="REVERSE TRANSCRIPTASES"/>
    <property type="match status" value="1"/>
</dbReference>
<reference evidence="2 3" key="1">
    <citation type="submission" date="2015-04" db="EMBL/GenBank/DDBJ databases">
        <title>Lasius niger genome sequencing.</title>
        <authorList>
            <person name="Konorov E.A."/>
            <person name="Nikitin M.A."/>
            <person name="Kirill M.V."/>
            <person name="Chang P."/>
        </authorList>
    </citation>
    <scope>NUCLEOTIDE SEQUENCE [LARGE SCALE GENOMIC DNA]</scope>
    <source>
        <tissue evidence="2">Whole</tissue>
    </source>
</reference>
<evidence type="ECO:0000313" key="3">
    <source>
        <dbReference type="Proteomes" id="UP000036403"/>
    </source>
</evidence>
<dbReference type="Pfam" id="PF00078">
    <property type="entry name" value="RVT_1"/>
    <property type="match status" value="1"/>
</dbReference>
<name>A0A0J7KS18_LASNI</name>
<comment type="caution">
    <text evidence="2">The sequence shown here is derived from an EMBL/GenBank/DDBJ whole genome shotgun (WGS) entry which is preliminary data.</text>
</comment>
<dbReference type="InterPro" id="IPR043502">
    <property type="entry name" value="DNA/RNA_pol_sf"/>
</dbReference>
<dbReference type="InterPro" id="IPR000477">
    <property type="entry name" value="RT_dom"/>
</dbReference>
<dbReference type="EMBL" id="LBMM01003832">
    <property type="protein sequence ID" value="KMQ93076.1"/>
    <property type="molecule type" value="Genomic_DNA"/>
</dbReference>
<sequence>MVLAKLFNLLLLKEVYPKAWKQNRTTLIPKAGKDPSDVKNWRSITISSMTGRIFSSLLDHRIRGVVQQTQRQKGFTSENGCFANTRLLSAVIIEAKASRGVFTVLDISKAFDTVPHQAIMVGLERKGIPPTVVNYIINMYHGCKTVIRTKDGKVPIELKREVK</sequence>
<dbReference type="PROSITE" id="PS50878">
    <property type="entry name" value="RT_POL"/>
    <property type="match status" value="1"/>
</dbReference>
<dbReference type="OrthoDB" id="7555399at2759"/>
<accession>A0A0J7KS18</accession>
<dbReference type="PaxDb" id="67767-A0A0J7KS18"/>
<organism evidence="2 3">
    <name type="scientific">Lasius niger</name>
    <name type="common">Black garden ant</name>
    <dbReference type="NCBI Taxonomy" id="67767"/>
    <lineage>
        <taxon>Eukaryota</taxon>
        <taxon>Metazoa</taxon>
        <taxon>Ecdysozoa</taxon>
        <taxon>Arthropoda</taxon>
        <taxon>Hexapoda</taxon>
        <taxon>Insecta</taxon>
        <taxon>Pterygota</taxon>
        <taxon>Neoptera</taxon>
        <taxon>Endopterygota</taxon>
        <taxon>Hymenoptera</taxon>
        <taxon>Apocrita</taxon>
        <taxon>Aculeata</taxon>
        <taxon>Formicoidea</taxon>
        <taxon>Formicidae</taxon>
        <taxon>Formicinae</taxon>
        <taxon>Lasius</taxon>
        <taxon>Lasius</taxon>
    </lineage>
</organism>
<dbReference type="GO" id="GO:0071897">
    <property type="term" value="P:DNA biosynthetic process"/>
    <property type="evidence" value="ECO:0007669"/>
    <property type="project" value="UniProtKB-ARBA"/>
</dbReference>
<dbReference type="AlphaFoldDB" id="A0A0J7KS18"/>
<dbReference type="Proteomes" id="UP000036403">
    <property type="component" value="Unassembled WGS sequence"/>
</dbReference>
<keyword evidence="3" id="KW-1185">Reference proteome</keyword>
<feature type="domain" description="Reverse transcriptase" evidence="1">
    <location>
        <begin position="9"/>
        <end position="163"/>
    </location>
</feature>
<gene>
    <name evidence="2" type="ORF">RF55_6848</name>
</gene>
<evidence type="ECO:0000313" key="2">
    <source>
        <dbReference type="EMBL" id="KMQ93076.1"/>
    </source>
</evidence>
<protein>
    <submittedName>
        <fullName evidence="2">R2 protein</fullName>
    </submittedName>
</protein>
<dbReference type="STRING" id="67767.A0A0J7KS18"/>